<dbReference type="Proteomes" id="UP001213681">
    <property type="component" value="Unassembled WGS sequence"/>
</dbReference>
<proteinExistence type="predicted"/>
<evidence type="ECO:0000313" key="2">
    <source>
        <dbReference type="Proteomes" id="UP001213681"/>
    </source>
</evidence>
<protein>
    <submittedName>
        <fullName evidence="1">Uncharacterized protein</fullName>
    </submittedName>
</protein>
<dbReference type="GeneID" id="81597922"/>
<dbReference type="AlphaFoldDB" id="A0AAD6CBR1"/>
<gene>
    <name evidence="1" type="ORF">N7458_004297</name>
</gene>
<dbReference type="EMBL" id="JAPVEA010000004">
    <property type="protein sequence ID" value="KAJ5456033.1"/>
    <property type="molecule type" value="Genomic_DNA"/>
</dbReference>
<accession>A0AAD6CBR1</accession>
<reference evidence="1" key="2">
    <citation type="journal article" date="2023" name="IMA Fungus">
        <title>Comparative genomic study of the Penicillium genus elucidates a diverse pangenome and 15 lateral gene transfer events.</title>
        <authorList>
            <person name="Petersen C."/>
            <person name="Sorensen T."/>
            <person name="Nielsen M.R."/>
            <person name="Sondergaard T.E."/>
            <person name="Sorensen J.L."/>
            <person name="Fitzpatrick D.A."/>
            <person name="Frisvad J.C."/>
            <person name="Nielsen K.L."/>
        </authorList>
    </citation>
    <scope>NUCLEOTIDE SEQUENCE</scope>
    <source>
        <strain evidence="1">IBT 16125</strain>
    </source>
</reference>
<dbReference type="RefSeq" id="XP_056768406.1">
    <property type="nucleotide sequence ID" value="XM_056907679.1"/>
</dbReference>
<sequence>MGQRYVLNVIALEDDPPSAEDSSEFKAHSAPKIEDKDIQGPNYTVIINPDDKGAARGVYIDLRKATVTLKGKDEVSQTTAKRLNTIIKSAIEDYFAEAAAIDYYLAGVSNDYKSQAADHVLRPVSFCFTTVMGNNESEVKSALCMWIAVQGGKDGGRKPTGTTQVTFHPGSSDLISIPKGSTAGLIPNLSKGFDDIKETTVAGEGGLKFTGKLKADTVSVEKVDDSESGTGWWWYTKMDAIEFEPSDPLTNITISGGISSNQKVDDNRIKYTSNGQSANWEWGQTVSGVDSGDSGTVELVFT</sequence>
<keyword evidence="2" id="KW-1185">Reference proteome</keyword>
<evidence type="ECO:0000313" key="1">
    <source>
        <dbReference type="EMBL" id="KAJ5456033.1"/>
    </source>
</evidence>
<organism evidence="1 2">
    <name type="scientific">Penicillium daleae</name>
    <dbReference type="NCBI Taxonomy" id="63821"/>
    <lineage>
        <taxon>Eukaryota</taxon>
        <taxon>Fungi</taxon>
        <taxon>Dikarya</taxon>
        <taxon>Ascomycota</taxon>
        <taxon>Pezizomycotina</taxon>
        <taxon>Eurotiomycetes</taxon>
        <taxon>Eurotiomycetidae</taxon>
        <taxon>Eurotiales</taxon>
        <taxon>Aspergillaceae</taxon>
        <taxon>Penicillium</taxon>
    </lineage>
</organism>
<comment type="caution">
    <text evidence="1">The sequence shown here is derived from an EMBL/GenBank/DDBJ whole genome shotgun (WGS) entry which is preliminary data.</text>
</comment>
<name>A0AAD6CBR1_9EURO</name>
<reference evidence="1" key="1">
    <citation type="submission" date="2022-12" db="EMBL/GenBank/DDBJ databases">
        <authorList>
            <person name="Petersen C."/>
        </authorList>
    </citation>
    <scope>NUCLEOTIDE SEQUENCE</scope>
    <source>
        <strain evidence="1">IBT 16125</strain>
    </source>
</reference>